<protein>
    <submittedName>
        <fullName evidence="1">Uncharacterized protein</fullName>
    </submittedName>
</protein>
<accession>A0A433PKE6</accession>
<sequence>MDDRRQIKVVAGQYAMVEQAENQRMIQIYEDGYLRQYASQQEHVHGRPVRVLGYHEVANATVAQDPGRGTSMHDGVVIAQIHPESTVNWHACPNLLIRKSSSMVAR</sequence>
<gene>
    <name evidence="1" type="ORF">BC938DRAFT_476091</name>
</gene>
<evidence type="ECO:0000313" key="2">
    <source>
        <dbReference type="Proteomes" id="UP000274822"/>
    </source>
</evidence>
<comment type="caution">
    <text evidence="1">The sequence shown here is derived from an EMBL/GenBank/DDBJ whole genome shotgun (WGS) entry which is preliminary data.</text>
</comment>
<proteinExistence type="predicted"/>
<keyword evidence="2" id="KW-1185">Reference proteome</keyword>
<dbReference type="AlphaFoldDB" id="A0A433PKE6"/>
<dbReference type="EMBL" id="RBNJ01022589">
    <property type="protein sequence ID" value="RUS18012.1"/>
    <property type="molecule type" value="Genomic_DNA"/>
</dbReference>
<reference evidence="1 2" key="1">
    <citation type="journal article" date="2018" name="New Phytol.">
        <title>Phylogenomics of Endogonaceae and evolution of mycorrhizas within Mucoromycota.</title>
        <authorList>
            <person name="Chang Y."/>
            <person name="Desiro A."/>
            <person name="Na H."/>
            <person name="Sandor L."/>
            <person name="Lipzen A."/>
            <person name="Clum A."/>
            <person name="Barry K."/>
            <person name="Grigoriev I.V."/>
            <person name="Martin F.M."/>
            <person name="Stajich J.E."/>
            <person name="Smith M.E."/>
            <person name="Bonito G."/>
            <person name="Spatafora J.W."/>
        </authorList>
    </citation>
    <scope>NUCLEOTIDE SEQUENCE [LARGE SCALE GENOMIC DNA]</scope>
    <source>
        <strain evidence="1 2">AD002</strain>
    </source>
</reference>
<evidence type="ECO:0000313" key="1">
    <source>
        <dbReference type="EMBL" id="RUS18012.1"/>
    </source>
</evidence>
<name>A0A433PKE6_9FUNG</name>
<organism evidence="1 2">
    <name type="scientific">Jimgerdemannia flammicorona</name>
    <dbReference type="NCBI Taxonomy" id="994334"/>
    <lineage>
        <taxon>Eukaryota</taxon>
        <taxon>Fungi</taxon>
        <taxon>Fungi incertae sedis</taxon>
        <taxon>Mucoromycota</taxon>
        <taxon>Mucoromycotina</taxon>
        <taxon>Endogonomycetes</taxon>
        <taxon>Endogonales</taxon>
        <taxon>Endogonaceae</taxon>
        <taxon>Jimgerdemannia</taxon>
    </lineage>
</organism>
<dbReference type="Proteomes" id="UP000274822">
    <property type="component" value="Unassembled WGS sequence"/>
</dbReference>